<dbReference type="PRINTS" id="PR01415">
    <property type="entry name" value="ANKYRIN"/>
</dbReference>
<evidence type="ECO:0000313" key="5">
    <source>
        <dbReference type="EMBL" id="ABJ82204.1"/>
    </source>
</evidence>
<feature type="chain" id="PRO_5004163276" evidence="4">
    <location>
        <begin position="24"/>
        <end position="652"/>
    </location>
</feature>
<feature type="repeat" description="ANK" evidence="3">
    <location>
        <begin position="61"/>
        <end position="93"/>
    </location>
</feature>
<dbReference type="EMBL" id="CP000473">
    <property type="protein sequence ID" value="ABJ82204.1"/>
    <property type="molecule type" value="Genomic_DNA"/>
</dbReference>
<dbReference type="SUPFAM" id="SSF48403">
    <property type="entry name" value="Ankyrin repeat"/>
    <property type="match status" value="1"/>
</dbReference>
<sequence length="652" mass="69174" precursor="true">MRNELRLSAFALVAGLLSVGVYAFGNAPEPADQFYDCIRRNDIGTLQGLIKTAGVKTKDKHGTTPLHQAAANGSVESVRLLVAAGAEIDAANDFGATPLMWAITEPEKVRILVGAGANVNARSKMGRTPLYLAAANDGSSATVKLLLDRGAKPEDQALVIAAAAGDFGSMRLLVEKGLNVNAADPAGRTPLMFAAANGNLRAVEYLLTHGADVNAVSAEKSETVKNGPIALGNLTALMLAAPAAGPEVLKALLDAGAKVNALDVRKMNALMLAIASDHADARSVRLLLDRGADPALKDRDGQSALDWARKFNAPAILRELGLPHQKVEPPRIIIPTAILGKLDPKPAAARSVDLLQRASGSFFKEGGCGACHSANLTSMAVTTAAARNIPVQEEARAGELKGAQFFLAGLVQPLLQRGDPPVVDILIYGGFQLASEHVQPGEATDAMVHNIAAQQNAGGNWHVGGFARPPMEDGDFSRTAMAIRLLRLYGAPGRKADFDKRVARAAAWLAAAQPKTTEDLDMQLLGLKWAGVNRRAWEQGVQRLTARQREDGGWAQTADLGSDAYATGQALYVLHELGMPATDAVYRRGVQFLLQTQQSDGSWLVKSRAPKFQPYFDTIFPYGHDQWISASATAWGSMALSYASGAQQVARR</sequence>
<accession>Q029S2</accession>
<dbReference type="OrthoDB" id="127805at2"/>
<dbReference type="HOGENOM" id="CLU_378502_0_0_0"/>
<feature type="repeat" description="ANK" evidence="3">
    <location>
        <begin position="232"/>
        <end position="264"/>
    </location>
</feature>
<dbReference type="PROSITE" id="PS50297">
    <property type="entry name" value="ANK_REP_REGION"/>
    <property type="match status" value="4"/>
</dbReference>
<dbReference type="GO" id="GO:0006396">
    <property type="term" value="P:RNA processing"/>
    <property type="evidence" value="ECO:0007669"/>
    <property type="project" value="TreeGrafter"/>
</dbReference>
<dbReference type="Gene3D" id="1.50.10.20">
    <property type="match status" value="2"/>
</dbReference>
<reference evidence="5" key="1">
    <citation type="submission" date="2006-10" db="EMBL/GenBank/DDBJ databases">
        <title>Complete sequence of Solibacter usitatus Ellin6076.</title>
        <authorList>
            <consortium name="US DOE Joint Genome Institute"/>
            <person name="Copeland A."/>
            <person name="Lucas S."/>
            <person name="Lapidus A."/>
            <person name="Barry K."/>
            <person name="Detter J.C."/>
            <person name="Glavina del Rio T."/>
            <person name="Hammon N."/>
            <person name="Israni S."/>
            <person name="Dalin E."/>
            <person name="Tice H."/>
            <person name="Pitluck S."/>
            <person name="Thompson L.S."/>
            <person name="Brettin T."/>
            <person name="Bruce D."/>
            <person name="Han C."/>
            <person name="Tapia R."/>
            <person name="Gilna P."/>
            <person name="Schmutz J."/>
            <person name="Larimer F."/>
            <person name="Land M."/>
            <person name="Hauser L."/>
            <person name="Kyrpides N."/>
            <person name="Mikhailova N."/>
            <person name="Janssen P.H."/>
            <person name="Kuske C.R."/>
            <person name="Richardson P."/>
        </authorList>
    </citation>
    <scope>NUCLEOTIDE SEQUENCE</scope>
    <source>
        <strain evidence="5">Ellin6076</strain>
    </source>
</reference>
<feature type="repeat" description="ANK" evidence="3">
    <location>
        <begin position="125"/>
        <end position="158"/>
    </location>
</feature>
<evidence type="ECO:0000256" key="2">
    <source>
        <dbReference type="ARBA" id="ARBA00023043"/>
    </source>
</evidence>
<keyword evidence="1" id="KW-0677">Repeat</keyword>
<dbReference type="GO" id="GO:0003723">
    <property type="term" value="F:RNA binding"/>
    <property type="evidence" value="ECO:0007669"/>
    <property type="project" value="TreeGrafter"/>
</dbReference>
<dbReference type="GO" id="GO:0004540">
    <property type="term" value="F:RNA nuclease activity"/>
    <property type="evidence" value="ECO:0007669"/>
    <property type="project" value="TreeGrafter"/>
</dbReference>
<dbReference type="PANTHER" id="PTHR24141:SF1">
    <property type="entry name" value="2-5A-DEPENDENT RIBONUCLEASE"/>
    <property type="match status" value="1"/>
</dbReference>
<dbReference type="eggNOG" id="COG0666">
    <property type="taxonomic scope" value="Bacteria"/>
</dbReference>
<proteinExistence type="predicted"/>
<dbReference type="SUPFAM" id="SSF48239">
    <property type="entry name" value="Terpenoid cyclases/Protein prenyltransferases"/>
    <property type="match status" value="1"/>
</dbReference>
<dbReference type="Gene3D" id="1.25.40.20">
    <property type="entry name" value="Ankyrin repeat-containing domain"/>
    <property type="match status" value="3"/>
</dbReference>
<protein>
    <submittedName>
        <fullName evidence="5">Ankyrin</fullName>
    </submittedName>
</protein>
<dbReference type="SMART" id="SM00248">
    <property type="entry name" value="ANK"/>
    <property type="match status" value="7"/>
</dbReference>
<feature type="repeat" description="ANK" evidence="3">
    <location>
        <begin position="186"/>
        <end position="218"/>
    </location>
</feature>
<dbReference type="PROSITE" id="PS50088">
    <property type="entry name" value="ANK_REPEAT"/>
    <property type="match status" value="5"/>
</dbReference>
<evidence type="ECO:0000256" key="3">
    <source>
        <dbReference type="PROSITE-ProRule" id="PRU00023"/>
    </source>
</evidence>
<dbReference type="InterPro" id="IPR002110">
    <property type="entry name" value="Ankyrin_rpt"/>
</dbReference>
<dbReference type="InterPro" id="IPR008930">
    <property type="entry name" value="Terpenoid_cyclase/PrenylTrfase"/>
</dbReference>
<dbReference type="PANTHER" id="PTHR24141">
    <property type="entry name" value="2-5A-DEPENDENT RIBONUCLEASE"/>
    <property type="match status" value="1"/>
</dbReference>
<dbReference type="eggNOG" id="COG1657">
    <property type="taxonomic scope" value="Bacteria"/>
</dbReference>
<evidence type="ECO:0000256" key="1">
    <source>
        <dbReference type="ARBA" id="ARBA00022737"/>
    </source>
</evidence>
<feature type="signal peptide" evidence="4">
    <location>
        <begin position="1"/>
        <end position="23"/>
    </location>
</feature>
<dbReference type="Pfam" id="PF12796">
    <property type="entry name" value="Ank_2"/>
    <property type="match status" value="3"/>
</dbReference>
<gene>
    <name evidence="5" type="ordered locus">Acid_1210</name>
</gene>
<organism evidence="5">
    <name type="scientific">Solibacter usitatus (strain Ellin6076)</name>
    <dbReference type="NCBI Taxonomy" id="234267"/>
    <lineage>
        <taxon>Bacteria</taxon>
        <taxon>Pseudomonadati</taxon>
        <taxon>Acidobacteriota</taxon>
        <taxon>Terriglobia</taxon>
        <taxon>Bryobacterales</taxon>
        <taxon>Solibacteraceae</taxon>
        <taxon>Candidatus Solibacter</taxon>
    </lineage>
</organism>
<name>Q029S2_SOLUE</name>
<dbReference type="InterPro" id="IPR036770">
    <property type="entry name" value="Ankyrin_rpt-contain_sf"/>
</dbReference>
<dbReference type="STRING" id="234267.Acid_1210"/>
<evidence type="ECO:0000256" key="4">
    <source>
        <dbReference type="SAM" id="SignalP"/>
    </source>
</evidence>
<keyword evidence="4" id="KW-0732">Signal</keyword>
<keyword evidence="2 3" id="KW-0040">ANK repeat</keyword>
<dbReference type="AlphaFoldDB" id="Q029S2"/>
<dbReference type="InParanoid" id="Q029S2"/>
<dbReference type="CDD" id="cd00688">
    <property type="entry name" value="ISOPREN_C2_like"/>
    <property type="match status" value="1"/>
</dbReference>
<dbReference type="KEGG" id="sus:Acid_1210"/>
<feature type="repeat" description="ANK" evidence="3">
    <location>
        <begin position="265"/>
        <end position="299"/>
    </location>
</feature>